<dbReference type="PANTHER" id="PTHR46109:SF1">
    <property type="entry name" value="PROTEIN LIN-28 HOMOLOG"/>
    <property type="match status" value="1"/>
</dbReference>
<dbReference type="InterPro" id="IPR001878">
    <property type="entry name" value="Znf_CCHC"/>
</dbReference>
<evidence type="ECO:0000256" key="3">
    <source>
        <dbReference type="ARBA" id="ARBA00022490"/>
    </source>
</evidence>
<dbReference type="PROSITE" id="PS51857">
    <property type="entry name" value="CSD_2"/>
    <property type="match status" value="1"/>
</dbReference>
<dbReference type="KEGG" id="cin:100169987"/>
<sequence length="193" mass="21538">MATGEAKPGSSTKQEISEEKVEDLIEAFGNCKWFNSKQGYGFITPDTSSQEKTDVFVHQSSIDMEGFRSLQEGDRVKFWYKPSKKGLEAVKVVGPGGEKLVGAERTKKSRPSDRRSRCYNCDEEGHHAKQCLLPPWPKKCFNCKSFDHLIADCPNKHDTSSTEESNGSSSHTPCKEETSTEGVERKETSPQTP</sequence>
<dbReference type="GeneID" id="100169987"/>
<dbReference type="RefSeq" id="NP_001123330.1">
    <property type="nucleotide sequence ID" value="NM_001129858.1"/>
</dbReference>
<dbReference type="GO" id="GO:0005737">
    <property type="term" value="C:cytoplasm"/>
    <property type="evidence" value="ECO:0007669"/>
    <property type="project" value="UniProtKB-SubCell"/>
</dbReference>
<dbReference type="EMBL" id="BR000126">
    <property type="protein sequence ID" value="FAA00157.1"/>
    <property type="molecule type" value="mRNA"/>
</dbReference>
<accession>Q1RLA8</accession>
<organism evidence="8">
    <name type="scientific">Ciona intestinalis</name>
    <name type="common">Transparent sea squirt</name>
    <name type="synonym">Ascidia intestinalis</name>
    <dbReference type="NCBI Taxonomy" id="7719"/>
    <lineage>
        <taxon>Eukaryota</taxon>
        <taxon>Metazoa</taxon>
        <taxon>Chordata</taxon>
        <taxon>Tunicata</taxon>
        <taxon>Ascidiacea</taxon>
        <taxon>Phlebobranchia</taxon>
        <taxon>Cionidae</taxon>
        <taxon>Ciona</taxon>
    </lineage>
</organism>
<dbReference type="GO" id="GO:0003676">
    <property type="term" value="F:nucleic acid binding"/>
    <property type="evidence" value="ECO:0007669"/>
    <property type="project" value="InterPro"/>
</dbReference>
<comment type="subcellular location">
    <subcellularLocation>
        <location evidence="1">Cytoplasm</location>
    </subcellularLocation>
</comment>
<protein>
    <submittedName>
        <fullName evidence="8">Zinc finger protein</fullName>
    </submittedName>
</protein>
<keyword evidence="4" id="KW-0863">Zinc-finger</keyword>
<dbReference type="InterPro" id="IPR002059">
    <property type="entry name" value="CSP_DNA-bd"/>
</dbReference>
<dbReference type="SUPFAM" id="SSF57756">
    <property type="entry name" value="Retrovirus zinc finger-like domains"/>
    <property type="match status" value="1"/>
</dbReference>
<reference evidence="8" key="1">
    <citation type="journal article" date="2006" name="Dev. Biol.">
        <title>Systematic analysis of embryonic expression profiles of zinc finger genes in Ciona intestinalis.</title>
        <authorList>
            <person name="Miwata K."/>
            <person name="Chiba T."/>
            <person name="Horii R."/>
            <person name="Yamada L."/>
            <person name="Kubo A."/>
            <person name="Miyamura D."/>
            <person name="Satoh N."/>
            <person name="Satou Y."/>
        </authorList>
    </citation>
    <scope>NUCLEOTIDE SEQUENCE</scope>
</reference>
<gene>
    <name evidence="8" type="primary">Ci-ZF(CCHC)-17</name>
</gene>
<dbReference type="InterPro" id="IPR051373">
    <property type="entry name" value="Lin-28_RNA-binding"/>
</dbReference>
<dbReference type="SMART" id="SM00357">
    <property type="entry name" value="CSP"/>
    <property type="match status" value="1"/>
</dbReference>
<proteinExistence type="evidence at transcript level"/>
<evidence type="ECO:0000256" key="4">
    <source>
        <dbReference type="PROSITE-ProRule" id="PRU00047"/>
    </source>
</evidence>
<dbReference type="Pfam" id="PF00313">
    <property type="entry name" value="CSD"/>
    <property type="match status" value="1"/>
</dbReference>
<accession>A0A1W2VRY2</accession>
<dbReference type="InterPro" id="IPR012340">
    <property type="entry name" value="NA-bd_OB-fold"/>
</dbReference>
<dbReference type="InterPro" id="IPR036875">
    <property type="entry name" value="Znf_CCHC_sf"/>
</dbReference>
<feature type="domain" description="CSD" evidence="7">
    <location>
        <begin position="26"/>
        <end position="94"/>
    </location>
</feature>
<dbReference type="PROSITE" id="PS50158">
    <property type="entry name" value="ZF_CCHC"/>
    <property type="match status" value="1"/>
</dbReference>
<dbReference type="InterPro" id="IPR011129">
    <property type="entry name" value="CSD"/>
</dbReference>
<dbReference type="PANTHER" id="PTHR46109">
    <property type="entry name" value="PROTEIN LIN-28"/>
    <property type="match status" value="1"/>
</dbReference>
<dbReference type="GO" id="GO:0008270">
    <property type="term" value="F:zinc ion binding"/>
    <property type="evidence" value="ECO:0007669"/>
    <property type="project" value="UniProtKB-KW"/>
</dbReference>
<dbReference type="PRINTS" id="PR00050">
    <property type="entry name" value="COLDSHOCK"/>
</dbReference>
<evidence type="ECO:0000259" key="7">
    <source>
        <dbReference type="PROSITE" id="PS51857"/>
    </source>
</evidence>
<keyword evidence="4" id="KW-0479">Metal-binding</keyword>
<feature type="compositionally biased region" description="Basic and acidic residues" evidence="5">
    <location>
        <begin position="173"/>
        <end position="193"/>
    </location>
</feature>
<dbReference type="Gene3D" id="2.40.50.140">
    <property type="entry name" value="Nucleic acid-binding proteins"/>
    <property type="match status" value="1"/>
</dbReference>
<comment type="similarity">
    <text evidence="2">Belongs to the lin-28 family.</text>
</comment>
<feature type="region of interest" description="Disordered" evidence="5">
    <location>
        <begin position="154"/>
        <end position="193"/>
    </location>
</feature>
<keyword evidence="3" id="KW-0963">Cytoplasm</keyword>
<evidence type="ECO:0000256" key="5">
    <source>
        <dbReference type="SAM" id="MobiDB-lite"/>
    </source>
</evidence>
<evidence type="ECO:0000313" key="8">
    <source>
        <dbReference type="EMBL" id="FAA00157.1"/>
    </source>
</evidence>
<dbReference type="Gene3D" id="4.10.60.10">
    <property type="entry name" value="Zinc finger, CCHC-type"/>
    <property type="match status" value="1"/>
</dbReference>
<dbReference type="CDD" id="cd04458">
    <property type="entry name" value="CSP_CDS"/>
    <property type="match status" value="1"/>
</dbReference>
<feature type="domain" description="CCHC-type" evidence="6">
    <location>
        <begin position="117"/>
        <end position="131"/>
    </location>
</feature>
<dbReference type="AlphaFoldDB" id="Q1RLA8"/>
<evidence type="ECO:0000256" key="1">
    <source>
        <dbReference type="ARBA" id="ARBA00004496"/>
    </source>
</evidence>
<evidence type="ECO:0000259" key="6">
    <source>
        <dbReference type="PROSITE" id="PS50158"/>
    </source>
</evidence>
<dbReference type="SMART" id="SM00343">
    <property type="entry name" value="ZnF_C2HC"/>
    <property type="match status" value="2"/>
</dbReference>
<dbReference type="CTD" id="100169987"/>
<dbReference type="GO" id="GO:0010629">
    <property type="term" value="P:negative regulation of gene expression"/>
    <property type="evidence" value="ECO:0007669"/>
    <property type="project" value="UniProtKB-ARBA"/>
</dbReference>
<dbReference type="SUPFAM" id="SSF50249">
    <property type="entry name" value="Nucleic acid-binding proteins"/>
    <property type="match status" value="1"/>
</dbReference>
<evidence type="ECO:0000256" key="2">
    <source>
        <dbReference type="ARBA" id="ARBA00008840"/>
    </source>
</evidence>
<dbReference type="Pfam" id="PF00098">
    <property type="entry name" value="zf-CCHC"/>
    <property type="match status" value="2"/>
</dbReference>
<dbReference type="OrthoDB" id="422005at2759"/>
<keyword evidence="4" id="KW-0862">Zinc</keyword>
<name>Q1RLA8_CIOIN</name>